<dbReference type="Proteomes" id="UP000000238">
    <property type="component" value="Chromosome"/>
</dbReference>
<dbReference type="OrthoDB" id="9808332at2"/>
<dbReference type="AlphaFoldDB" id="Q2SHJ4"/>
<keyword evidence="4" id="KW-0762">Sugar transport</keyword>
<dbReference type="Gene3D" id="3.40.190.10">
    <property type="entry name" value="Periplasmic binding protein-like II"/>
    <property type="match status" value="2"/>
</dbReference>
<dbReference type="GO" id="GO:0042597">
    <property type="term" value="C:periplasmic space"/>
    <property type="evidence" value="ECO:0007669"/>
    <property type="project" value="UniProtKB-SubCell"/>
</dbReference>
<dbReference type="SUPFAM" id="SSF53850">
    <property type="entry name" value="Periplasmic binding protein-like II"/>
    <property type="match status" value="1"/>
</dbReference>
<name>Q2SHJ4_HAHCH</name>
<dbReference type="HOGENOM" id="CLU_031285_9_0_6"/>
<dbReference type="CDD" id="cd13585">
    <property type="entry name" value="PBP2_TMBP_like"/>
    <property type="match status" value="1"/>
</dbReference>
<dbReference type="KEGG" id="hch:HCH_03115"/>
<evidence type="ECO:0000313" key="5">
    <source>
        <dbReference type="Proteomes" id="UP000000238"/>
    </source>
</evidence>
<proteinExistence type="inferred from homology"/>
<dbReference type="InterPro" id="IPR050490">
    <property type="entry name" value="Bact_solute-bd_prot1"/>
</dbReference>
<dbReference type="STRING" id="349521.HCH_03115"/>
<evidence type="ECO:0000256" key="1">
    <source>
        <dbReference type="ARBA" id="ARBA00004418"/>
    </source>
</evidence>
<dbReference type="InterPro" id="IPR006059">
    <property type="entry name" value="SBP"/>
</dbReference>
<feature type="chain" id="PRO_5004215078" evidence="3">
    <location>
        <begin position="29"/>
        <end position="453"/>
    </location>
</feature>
<dbReference type="eggNOG" id="COG1653">
    <property type="taxonomic scope" value="Bacteria"/>
</dbReference>
<evidence type="ECO:0000313" key="4">
    <source>
        <dbReference type="EMBL" id="ABC29880.1"/>
    </source>
</evidence>
<comment type="subcellular location">
    <subcellularLocation>
        <location evidence="1">Periplasm</location>
    </subcellularLocation>
</comment>
<keyword evidence="4" id="KW-0813">Transport</keyword>
<organism evidence="4 5">
    <name type="scientific">Hahella chejuensis (strain KCTC 2396)</name>
    <dbReference type="NCBI Taxonomy" id="349521"/>
    <lineage>
        <taxon>Bacteria</taxon>
        <taxon>Pseudomonadati</taxon>
        <taxon>Pseudomonadota</taxon>
        <taxon>Gammaproteobacteria</taxon>
        <taxon>Oceanospirillales</taxon>
        <taxon>Hahellaceae</taxon>
        <taxon>Hahella</taxon>
    </lineage>
</organism>
<evidence type="ECO:0000256" key="3">
    <source>
        <dbReference type="SAM" id="SignalP"/>
    </source>
</evidence>
<evidence type="ECO:0000256" key="2">
    <source>
        <dbReference type="ARBA" id="ARBA00008520"/>
    </source>
</evidence>
<accession>Q2SHJ4</accession>
<protein>
    <submittedName>
        <fullName evidence="4">ABC-type sugar transport system, periplasmic component</fullName>
    </submittedName>
</protein>
<keyword evidence="3" id="KW-0732">Signal</keyword>
<reference evidence="4 5" key="1">
    <citation type="journal article" date="2005" name="Nucleic Acids Res.">
        <title>Genomic blueprint of Hahella chejuensis, a marine microbe producing an algicidal agent.</title>
        <authorList>
            <person name="Jeong H."/>
            <person name="Yim J.H."/>
            <person name="Lee C."/>
            <person name="Choi S.-H."/>
            <person name="Park Y.K."/>
            <person name="Yoon S.H."/>
            <person name="Hur C.-G."/>
            <person name="Kang H.-Y."/>
            <person name="Kim D."/>
            <person name="Lee H.H."/>
            <person name="Park K.H."/>
            <person name="Park S.-H."/>
            <person name="Park H.-S."/>
            <person name="Lee H.K."/>
            <person name="Oh T.K."/>
            <person name="Kim J.F."/>
        </authorList>
    </citation>
    <scope>NUCLEOTIDE SEQUENCE [LARGE SCALE GENOMIC DNA]</scope>
    <source>
        <strain evidence="4 5">KCTC 2396</strain>
    </source>
</reference>
<sequence length="453" mass="51711">MKHRSNYPFVTLLMLSLATLLASVPSRAVEIVVATVDNADMLNMKKLSRHFEQQNQDIQISWKIVDESVLRRMQASDSKRKRAQYDVYTLGLFEAPIWGSKGRLSPLPEAYQSEPEMKKWIPEIIQGFRYNGEYYALPYYGESSITYYRKDVLRRYGLQMPPQPTWRGIESTLAQLRQASQGEHGRLCLRGKPGWGENVVILATMLNGFGGRWFDEDWRSALAEPAWKETIEFYLSMMAEYGLASSWSNGYSENLQAFIAGQCDIWVDSTAAGGAIAQAPFYSQVDYAAAPSQVTDRGTNWLWSWGFAVPRGSRHKEAAWRFVSWATSDEYHRLVESNFGISQTPPGARHALYENPSYREYASFADITLQAIKSADFDSPSMQPVPYRGIQFIQVEEFQQIGDFIGKKLSVLLERKLTGKPINLEQELVHMSEFVQASRYIAERLRQKGVDAY</sequence>
<gene>
    <name evidence="4" type="ordered locus">HCH_03115</name>
</gene>
<dbReference type="RefSeq" id="WP_011396949.1">
    <property type="nucleotide sequence ID" value="NC_007645.1"/>
</dbReference>
<keyword evidence="5" id="KW-1185">Reference proteome</keyword>
<feature type="signal peptide" evidence="3">
    <location>
        <begin position="1"/>
        <end position="28"/>
    </location>
</feature>
<dbReference type="EMBL" id="CP000155">
    <property type="protein sequence ID" value="ABC29880.1"/>
    <property type="molecule type" value="Genomic_DNA"/>
</dbReference>
<dbReference type="PANTHER" id="PTHR43649:SF12">
    <property type="entry name" value="DIACETYLCHITOBIOSE BINDING PROTEIN DASA"/>
    <property type="match status" value="1"/>
</dbReference>
<dbReference type="PANTHER" id="PTHR43649">
    <property type="entry name" value="ARABINOSE-BINDING PROTEIN-RELATED"/>
    <property type="match status" value="1"/>
</dbReference>
<comment type="similarity">
    <text evidence="2">Belongs to the bacterial solute-binding protein 1 family.</text>
</comment>
<dbReference type="Pfam" id="PF01547">
    <property type="entry name" value="SBP_bac_1"/>
    <property type="match status" value="1"/>
</dbReference>